<reference evidence="2" key="1">
    <citation type="submission" date="2019-02" db="EMBL/GenBank/DDBJ databases">
        <authorList>
            <person name="Gruber-Vodicka R. H."/>
            <person name="Seah K. B. B."/>
        </authorList>
    </citation>
    <scope>NUCLEOTIDE SEQUENCE</scope>
    <source>
        <strain evidence="1">BECK_BZ163</strain>
        <strain evidence="3">BECK_BZ164</strain>
        <strain evidence="2">BECK_BZ165</strain>
    </source>
</reference>
<proteinExistence type="predicted"/>
<protein>
    <submittedName>
        <fullName evidence="2">Uncharacterized protein</fullName>
    </submittedName>
</protein>
<sequence>MEKVLKDRAVWRIFVSSQRAPRAGTESETGTEEIAQQRSRQIMFTIEYAEGIVTDLKNILALRARVQTGCFLRGHRFVQNFSFSET</sequence>
<accession>A0A450T1M4</accession>
<dbReference type="AlphaFoldDB" id="A0A450T1M4"/>
<name>A0A450T1M4_9GAMM</name>
<dbReference type="EMBL" id="CAADEZ010000224">
    <property type="protein sequence ID" value="VFJ58737.1"/>
    <property type="molecule type" value="Genomic_DNA"/>
</dbReference>
<gene>
    <name evidence="1" type="ORF">BECKFM1743A_GA0114220_102246</name>
    <name evidence="3" type="ORF">BECKFM1743B_GA0114221_102555</name>
    <name evidence="2" type="ORF">BECKFM1743C_GA0114222_102717</name>
</gene>
<evidence type="ECO:0000313" key="1">
    <source>
        <dbReference type="EMBL" id="VFJ58737.1"/>
    </source>
</evidence>
<evidence type="ECO:0000313" key="3">
    <source>
        <dbReference type="EMBL" id="VFK12802.1"/>
    </source>
</evidence>
<organism evidence="2">
    <name type="scientific">Candidatus Kentrum sp. FM</name>
    <dbReference type="NCBI Taxonomy" id="2126340"/>
    <lineage>
        <taxon>Bacteria</taxon>
        <taxon>Pseudomonadati</taxon>
        <taxon>Pseudomonadota</taxon>
        <taxon>Gammaproteobacteria</taxon>
        <taxon>Candidatus Kentrum</taxon>
    </lineage>
</organism>
<dbReference type="EMBL" id="CAADFA010000271">
    <property type="protein sequence ID" value="VFJ60373.1"/>
    <property type="molecule type" value="Genomic_DNA"/>
</dbReference>
<evidence type="ECO:0000313" key="2">
    <source>
        <dbReference type="EMBL" id="VFJ60373.1"/>
    </source>
</evidence>
<dbReference type="EMBL" id="CAADFL010000255">
    <property type="protein sequence ID" value="VFK12802.1"/>
    <property type="molecule type" value="Genomic_DNA"/>
</dbReference>